<dbReference type="Gene3D" id="1.10.10.10">
    <property type="entry name" value="Winged helix-like DNA-binding domain superfamily/Winged helix DNA-binding domain"/>
    <property type="match status" value="1"/>
</dbReference>
<dbReference type="InterPro" id="IPR036390">
    <property type="entry name" value="WH_DNA-bd_sf"/>
</dbReference>
<protein>
    <submittedName>
        <fullName evidence="1">Helix-turn-helix domain-containing protein</fullName>
    </submittedName>
</protein>
<evidence type="ECO:0000313" key="1">
    <source>
        <dbReference type="EMBL" id="SDM65725.1"/>
    </source>
</evidence>
<dbReference type="AlphaFoldDB" id="A0A1G9V1E6"/>
<name>A0A1G9V1E6_9EURY</name>
<evidence type="ECO:0000313" key="2">
    <source>
        <dbReference type="Proteomes" id="UP000199370"/>
    </source>
</evidence>
<dbReference type="Pfam" id="PF12840">
    <property type="entry name" value="HTH_20"/>
    <property type="match status" value="1"/>
</dbReference>
<gene>
    <name evidence="1" type="ORF">SAMN05192554_105120</name>
</gene>
<dbReference type="InterPro" id="IPR036388">
    <property type="entry name" value="WH-like_DNA-bd_sf"/>
</dbReference>
<accession>A0A1G9V1E6</accession>
<dbReference type="EMBL" id="FNIA01000005">
    <property type="protein sequence ID" value="SDM65725.1"/>
    <property type="molecule type" value="Genomic_DNA"/>
</dbReference>
<reference evidence="1 2" key="1">
    <citation type="submission" date="2016-10" db="EMBL/GenBank/DDBJ databases">
        <authorList>
            <person name="de Groot N.N."/>
        </authorList>
    </citation>
    <scope>NUCLEOTIDE SEQUENCE [LARGE SCALE GENOMIC DNA]</scope>
    <source>
        <strain evidence="2">EB21,IBRC-M 10013,KCTC 4048</strain>
    </source>
</reference>
<dbReference type="STRING" id="996166.SAMN05192554_105120"/>
<dbReference type="Proteomes" id="UP000199370">
    <property type="component" value="Unassembled WGS sequence"/>
</dbReference>
<dbReference type="SUPFAM" id="SSF46785">
    <property type="entry name" value="Winged helix' DNA-binding domain"/>
    <property type="match status" value="1"/>
</dbReference>
<sequence length="123" mass="13600">MAICGDDTAVVADPPDIDTLADLLADECARQILVETRGEALPAAALSERTGASEPTVYRRLERLQAADLVAEEVQVVTDGKNYSVYRARLDGVELDLTDDGFEVEIARRERMADRFTRLVEEM</sequence>
<proteinExistence type="predicted"/>
<keyword evidence="2" id="KW-1185">Reference proteome</keyword>
<dbReference type="InterPro" id="IPR011991">
    <property type="entry name" value="ArsR-like_HTH"/>
</dbReference>
<organism evidence="1 2">
    <name type="scientific">Haloarchaeobius iranensis</name>
    <dbReference type="NCBI Taxonomy" id="996166"/>
    <lineage>
        <taxon>Archaea</taxon>
        <taxon>Methanobacteriati</taxon>
        <taxon>Methanobacteriota</taxon>
        <taxon>Stenosarchaea group</taxon>
        <taxon>Halobacteria</taxon>
        <taxon>Halobacteriales</taxon>
        <taxon>Halorubellaceae</taxon>
        <taxon>Haloarchaeobius</taxon>
    </lineage>
</organism>
<dbReference type="CDD" id="cd00090">
    <property type="entry name" value="HTH_ARSR"/>
    <property type="match status" value="1"/>
</dbReference>